<dbReference type="Proteomes" id="UP000269154">
    <property type="component" value="Unassembled WGS sequence"/>
</dbReference>
<feature type="chain" id="PRO_5018126142" description="C-type lectin domain-containing protein" evidence="1">
    <location>
        <begin position="21"/>
        <end position="129"/>
    </location>
</feature>
<comment type="caution">
    <text evidence="3">The sequence shown here is derived from an EMBL/GenBank/DDBJ whole genome shotgun (WGS) entry which is preliminary data.</text>
</comment>
<organism evidence="3 4">
    <name type="scientific">Okeania hirsuta</name>
    <dbReference type="NCBI Taxonomy" id="1458930"/>
    <lineage>
        <taxon>Bacteria</taxon>
        <taxon>Bacillati</taxon>
        <taxon>Cyanobacteriota</taxon>
        <taxon>Cyanophyceae</taxon>
        <taxon>Oscillatoriophycideae</taxon>
        <taxon>Oscillatoriales</taxon>
        <taxon>Microcoleaceae</taxon>
        <taxon>Okeania</taxon>
    </lineage>
</organism>
<evidence type="ECO:0000313" key="4">
    <source>
        <dbReference type="Proteomes" id="UP000269154"/>
    </source>
</evidence>
<accession>A0A3N6P9V7</accession>
<feature type="signal peptide" evidence="1">
    <location>
        <begin position="1"/>
        <end position="20"/>
    </location>
</feature>
<gene>
    <name evidence="3" type="ORF">D5R40_20580</name>
</gene>
<sequence length="129" mass="14149">MISIKKLSIACLGATTIALAINKPASASVFFNSDTGHYYEYVPGEYTWNQAKASAETRSYNGWQRYLITITSEAEHNFIISNIGIPTEHFSAQAGGWLGANDTATEGTWQWVTSPEAGTVFWQNGTPNH</sequence>
<keyword evidence="4" id="KW-1185">Reference proteome</keyword>
<reference evidence="3 4" key="1">
    <citation type="journal article" date="2018" name="ACS Chem. Biol.">
        <title>Ketoreductase domain dysfunction expands chemodiversity: malyngamide biosynthesis in the cyanobacterium Okeania hirsuta.</title>
        <authorList>
            <person name="Moss N.A."/>
            <person name="Leao T."/>
            <person name="Rankin M."/>
            <person name="McCullough T.M."/>
            <person name="Qu P."/>
            <person name="Korobeynikov A."/>
            <person name="Smith J.L."/>
            <person name="Gerwick L."/>
            <person name="Gerwick W.H."/>
        </authorList>
    </citation>
    <scope>NUCLEOTIDE SEQUENCE [LARGE SCALE GENOMIC DNA]</scope>
    <source>
        <strain evidence="3 4">PAB10Feb10-1</strain>
    </source>
</reference>
<dbReference type="Gene3D" id="3.10.100.10">
    <property type="entry name" value="Mannose-Binding Protein A, subunit A"/>
    <property type="match status" value="1"/>
</dbReference>
<evidence type="ECO:0000259" key="2">
    <source>
        <dbReference type="PROSITE" id="PS50041"/>
    </source>
</evidence>
<feature type="domain" description="C-type lectin" evidence="2">
    <location>
        <begin position="34"/>
        <end position="129"/>
    </location>
</feature>
<keyword evidence="1" id="KW-0732">Signal</keyword>
<evidence type="ECO:0000313" key="3">
    <source>
        <dbReference type="EMBL" id="RQH34798.1"/>
    </source>
</evidence>
<dbReference type="InterPro" id="IPR001304">
    <property type="entry name" value="C-type_lectin-like"/>
</dbReference>
<dbReference type="RefSeq" id="WP_124147166.1">
    <property type="nucleotide sequence ID" value="NZ_CAWOKI010000237.1"/>
</dbReference>
<dbReference type="OrthoDB" id="457367at2"/>
<dbReference type="PROSITE" id="PS50041">
    <property type="entry name" value="C_TYPE_LECTIN_2"/>
    <property type="match status" value="1"/>
</dbReference>
<name>A0A3N6P9V7_9CYAN</name>
<proteinExistence type="predicted"/>
<dbReference type="AlphaFoldDB" id="A0A3N6P9V7"/>
<dbReference type="InterPro" id="IPR016187">
    <property type="entry name" value="CTDL_fold"/>
</dbReference>
<dbReference type="EMBL" id="RCBY01000131">
    <property type="protein sequence ID" value="RQH34798.1"/>
    <property type="molecule type" value="Genomic_DNA"/>
</dbReference>
<protein>
    <recommendedName>
        <fullName evidence="2">C-type lectin domain-containing protein</fullName>
    </recommendedName>
</protein>
<dbReference type="InterPro" id="IPR016186">
    <property type="entry name" value="C-type_lectin-like/link_sf"/>
</dbReference>
<dbReference type="SUPFAM" id="SSF56436">
    <property type="entry name" value="C-type lectin-like"/>
    <property type="match status" value="1"/>
</dbReference>
<evidence type="ECO:0000256" key="1">
    <source>
        <dbReference type="SAM" id="SignalP"/>
    </source>
</evidence>